<organism evidence="7 8">
    <name type="scientific">Peptoniphilus olsenii</name>
    <dbReference type="NCBI Taxonomy" id="411570"/>
    <lineage>
        <taxon>Bacteria</taxon>
        <taxon>Bacillati</taxon>
        <taxon>Bacillota</taxon>
        <taxon>Tissierellia</taxon>
        <taxon>Tissierellales</taxon>
        <taxon>Peptoniphilaceae</taxon>
        <taxon>Peptoniphilus</taxon>
    </lineage>
</organism>
<sequence length="125" mass="14699">MKFLHTCVRVKNLEKSERFYKEMLGFIESSRKDFPKDKFTLLYLKLPNSDYELELTYNYDRQKPYELGDGYGHIAISNEDIKSFREELLQKGCEVTELSGLSDGGANYFFVKDPDGYKIEIIQEK</sequence>
<accession>A0ABV2JCQ4</accession>
<dbReference type="InterPro" id="IPR018146">
    <property type="entry name" value="Glyoxalase_1_CS"/>
</dbReference>
<dbReference type="Gene3D" id="3.10.180.10">
    <property type="entry name" value="2,3-Dihydroxybiphenyl 1,2-Dioxygenase, domain 1"/>
    <property type="match status" value="1"/>
</dbReference>
<evidence type="ECO:0000259" key="6">
    <source>
        <dbReference type="PROSITE" id="PS51819"/>
    </source>
</evidence>
<dbReference type="GO" id="GO:0004462">
    <property type="term" value="F:lactoylglutathione lyase activity"/>
    <property type="evidence" value="ECO:0007669"/>
    <property type="project" value="UniProtKB-EC"/>
</dbReference>
<evidence type="ECO:0000313" key="7">
    <source>
        <dbReference type="EMBL" id="MET3618041.1"/>
    </source>
</evidence>
<evidence type="ECO:0000256" key="3">
    <source>
        <dbReference type="ARBA" id="ARBA00030892"/>
    </source>
</evidence>
<dbReference type="InterPro" id="IPR037523">
    <property type="entry name" value="VOC_core"/>
</dbReference>
<keyword evidence="8" id="KW-1185">Reference proteome</keyword>
<evidence type="ECO:0000313" key="8">
    <source>
        <dbReference type="Proteomes" id="UP001549162"/>
    </source>
</evidence>
<proteinExistence type="predicted"/>
<keyword evidence="7" id="KW-0456">Lyase</keyword>
<comment type="caution">
    <text evidence="7">The sequence shown here is derived from an EMBL/GenBank/DDBJ whole genome shotgun (WGS) entry which is preliminary data.</text>
</comment>
<name>A0ABV2JCQ4_9FIRM</name>
<feature type="domain" description="VOC" evidence="6">
    <location>
        <begin position="2"/>
        <end position="124"/>
    </location>
</feature>
<reference evidence="7 8" key="1">
    <citation type="submission" date="2024-06" db="EMBL/GenBank/DDBJ databases">
        <title>Genomic Encyclopedia of Type Strains, Phase IV (KMG-IV): sequencing the most valuable type-strain genomes for metagenomic binning, comparative biology and taxonomic classification.</title>
        <authorList>
            <person name="Goeker M."/>
        </authorList>
    </citation>
    <scope>NUCLEOTIDE SEQUENCE [LARGE SCALE GENOMIC DNA]</scope>
    <source>
        <strain evidence="7 8">DSM 21460</strain>
    </source>
</reference>
<dbReference type="Pfam" id="PF00903">
    <property type="entry name" value="Glyoxalase"/>
    <property type="match status" value="1"/>
</dbReference>
<evidence type="ECO:0000256" key="5">
    <source>
        <dbReference type="ARBA" id="ARBA00033298"/>
    </source>
</evidence>
<keyword evidence="1" id="KW-0479">Metal-binding</keyword>
<dbReference type="Proteomes" id="UP001549162">
    <property type="component" value="Unassembled WGS sequence"/>
</dbReference>
<protein>
    <recommendedName>
        <fullName evidence="3">Aldoketomutase</fullName>
    </recommendedName>
    <alternativeName>
        <fullName evidence="2">Ketone-aldehyde mutase</fullName>
    </alternativeName>
    <alternativeName>
        <fullName evidence="4">Methylglyoxalase</fullName>
    </alternativeName>
    <alternativeName>
        <fullName evidence="5">S-D-lactoylglutathione methylglyoxal lyase</fullName>
    </alternativeName>
</protein>
<dbReference type="PROSITE" id="PS51819">
    <property type="entry name" value="VOC"/>
    <property type="match status" value="1"/>
</dbReference>
<dbReference type="SUPFAM" id="SSF54593">
    <property type="entry name" value="Glyoxalase/Bleomycin resistance protein/Dihydroxybiphenyl dioxygenase"/>
    <property type="match status" value="1"/>
</dbReference>
<dbReference type="InterPro" id="IPR029068">
    <property type="entry name" value="Glyas_Bleomycin-R_OHBP_Dase"/>
</dbReference>
<dbReference type="PANTHER" id="PTHR46036:SF5">
    <property type="entry name" value="LACTOYLGLUTATHIONE LYASE"/>
    <property type="match status" value="1"/>
</dbReference>
<gene>
    <name evidence="7" type="ORF">ABID14_001676</name>
</gene>
<dbReference type="PROSITE" id="PS00934">
    <property type="entry name" value="GLYOXALASE_I_1"/>
    <property type="match status" value="1"/>
</dbReference>
<dbReference type="EMBL" id="JBEPMA010000013">
    <property type="protein sequence ID" value="MET3618041.1"/>
    <property type="molecule type" value="Genomic_DNA"/>
</dbReference>
<evidence type="ECO:0000256" key="2">
    <source>
        <dbReference type="ARBA" id="ARBA00030291"/>
    </source>
</evidence>
<evidence type="ECO:0000256" key="1">
    <source>
        <dbReference type="ARBA" id="ARBA00022723"/>
    </source>
</evidence>
<dbReference type="InterPro" id="IPR004360">
    <property type="entry name" value="Glyas_Fos-R_dOase_dom"/>
</dbReference>
<dbReference type="RefSeq" id="WP_354369010.1">
    <property type="nucleotide sequence ID" value="NZ_JBEPMA010000013.1"/>
</dbReference>
<evidence type="ECO:0000256" key="4">
    <source>
        <dbReference type="ARBA" id="ARBA00032460"/>
    </source>
</evidence>
<dbReference type="PANTHER" id="PTHR46036">
    <property type="entry name" value="LACTOYLGLUTATHIONE LYASE"/>
    <property type="match status" value="1"/>
</dbReference>